<comment type="caution">
    <text evidence="2">The sequence shown here is derived from an EMBL/GenBank/DDBJ whole genome shotgun (WGS) entry which is preliminary data.</text>
</comment>
<sequence>MSHSIQTIIIPVRDLASAKALYGTVLGVQPYADEPYYVGFRVGDQEIGLDPNGHNHGMTGPVSYCHVADVTATLRQAVDAGWQTRQDVKDVGGGQLAAIVEDPSGNVLGFLQR</sequence>
<dbReference type="InterPro" id="IPR037523">
    <property type="entry name" value="VOC_core"/>
</dbReference>
<keyword evidence="3" id="KW-1185">Reference proteome</keyword>
<gene>
    <name evidence="2" type="ORF">F7O44_24540</name>
</gene>
<dbReference type="AlphaFoldDB" id="A0A7K3MB35"/>
<evidence type="ECO:0000259" key="1">
    <source>
        <dbReference type="PROSITE" id="PS51819"/>
    </source>
</evidence>
<dbReference type="Gene3D" id="3.10.180.10">
    <property type="entry name" value="2,3-Dihydroxybiphenyl 1,2-Dioxygenase, domain 1"/>
    <property type="match status" value="1"/>
</dbReference>
<dbReference type="SUPFAM" id="SSF54593">
    <property type="entry name" value="Glyoxalase/Bleomycin resistance protein/Dihydroxybiphenyl dioxygenase"/>
    <property type="match status" value="1"/>
</dbReference>
<dbReference type="Proteomes" id="UP000460435">
    <property type="component" value="Unassembled WGS sequence"/>
</dbReference>
<dbReference type="InterPro" id="IPR029068">
    <property type="entry name" value="Glyas_Bleomycin-R_OHBP_Dase"/>
</dbReference>
<proteinExistence type="predicted"/>
<dbReference type="Pfam" id="PF00903">
    <property type="entry name" value="Glyoxalase"/>
    <property type="match status" value="1"/>
</dbReference>
<organism evidence="2 3">
    <name type="scientific">Phytoactinopolyspora mesophila</name>
    <dbReference type="NCBI Taxonomy" id="2650750"/>
    <lineage>
        <taxon>Bacteria</taxon>
        <taxon>Bacillati</taxon>
        <taxon>Actinomycetota</taxon>
        <taxon>Actinomycetes</taxon>
        <taxon>Jiangellales</taxon>
        <taxon>Jiangellaceae</taxon>
        <taxon>Phytoactinopolyspora</taxon>
    </lineage>
</organism>
<feature type="domain" description="VOC" evidence="1">
    <location>
        <begin position="4"/>
        <end position="113"/>
    </location>
</feature>
<dbReference type="InterPro" id="IPR004360">
    <property type="entry name" value="Glyas_Fos-R_dOase_dom"/>
</dbReference>
<accession>A0A7K3MB35</accession>
<name>A0A7K3MB35_9ACTN</name>
<dbReference type="EMBL" id="WLZY01000010">
    <property type="protein sequence ID" value="NDL60247.1"/>
    <property type="molecule type" value="Genomic_DNA"/>
</dbReference>
<reference evidence="2 3" key="1">
    <citation type="submission" date="2019-11" db="EMBL/GenBank/DDBJ databases">
        <authorList>
            <person name="Li X.-J."/>
            <person name="Feng X.-M."/>
        </authorList>
    </citation>
    <scope>NUCLEOTIDE SEQUENCE [LARGE SCALE GENOMIC DNA]</scope>
    <source>
        <strain evidence="2 3">XMNu-373</strain>
    </source>
</reference>
<evidence type="ECO:0000313" key="3">
    <source>
        <dbReference type="Proteomes" id="UP000460435"/>
    </source>
</evidence>
<dbReference type="RefSeq" id="WP_162452944.1">
    <property type="nucleotide sequence ID" value="NZ_WLZY01000010.1"/>
</dbReference>
<protein>
    <submittedName>
        <fullName evidence="2">Glyoxalase</fullName>
    </submittedName>
</protein>
<dbReference type="PROSITE" id="PS51819">
    <property type="entry name" value="VOC"/>
    <property type="match status" value="1"/>
</dbReference>
<evidence type="ECO:0000313" key="2">
    <source>
        <dbReference type="EMBL" id="NDL60247.1"/>
    </source>
</evidence>